<sequence length="281" mass="31181">MSTASSRLLSERVRSIGVYAALYGTAALFLVPYAYMVSTSLKPEQFTFSSSPYWIPPEVTFRWYEAVLAGAPIVQWGLNTFVIAATTTVLVVILDSMIAFSLTKLDWPGKRIVFTIIVASFMVPVFANMVPLYTIITDFGLINSPLAVILPFSAMPIGVFLFTQFFHDLPDSVIEAAKLDGFSTFQIYYKIVLPLMKPAIAALSLYTFVYTWNQFLWPLIVLQGQQQFTLPVGIVTMQPTQVFQPGAEMAGTFLAVLPLFVVFLLLQEHLVNAVQMQGTTG</sequence>
<dbReference type="Gene3D" id="1.10.3720.10">
    <property type="entry name" value="MetI-like"/>
    <property type="match status" value="1"/>
</dbReference>
<keyword evidence="10" id="KW-1185">Reference proteome</keyword>
<dbReference type="Pfam" id="PF00528">
    <property type="entry name" value="BPD_transp_1"/>
    <property type="match status" value="1"/>
</dbReference>
<keyword evidence="6 7" id="KW-0472">Membrane</keyword>
<dbReference type="EMBL" id="JBHSKX010000001">
    <property type="protein sequence ID" value="MFC5367133.1"/>
    <property type="molecule type" value="Genomic_DNA"/>
</dbReference>
<reference evidence="9 10" key="1">
    <citation type="journal article" date="2019" name="Int. J. Syst. Evol. Microbiol.">
        <title>The Global Catalogue of Microorganisms (GCM) 10K type strain sequencing project: providing services to taxonomists for standard genome sequencing and annotation.</title>
        <authorList>
            <consortium name="The Broad Institute Genomics Platform"/>
            <consortium name="The Broad Institute Genome Sequencing Center for Infectious Disease"/>
            <person name="Wu L."/>
            <person name="Ma J."/>
        </authorList>
    </citation>
    <scope>NUCLEOTIDE SEQUENCE [LARGE SCALE GENOMIC DNA]</scope>
    <source>
        <strain evidence="9 10">CGMCC 1.12237</strain>
    </source>
</reference>
<comment type="subcellular location">
    <subcellularLocation>
        <location evidence="1 7">Cell membrane</location>
        <topology evidence="1 7">Multi-pass membrane protein</topology>
    </subcellularLocation>
</comment>
<comment type="similarity">
    <text evidence="7">Belongs to the binding-protein-dependent transport system permease family.</text>
</comment>
<evidence type="ECO:0000256" key="3">
    <source>
        <dbReference type="ARBA" id="ARBA00022475"/>
    </source>
</evidence>
<evidence type="ECO:0000256" key="5">
    <source>
        <dbReference type="ARBA" id="ARBA00022989"/>
    </source>
</evidence>
<feature type="transmembrane region" description="Helical" evidence="7">
    <location>
        <begin position="16"/>
        <end position="35"/>
    </location>
</feature>
<dbReference type="RefSeq" id="WP_227231467.1">
    <property type="nucleotide sequence ID" value="NZ_JAJCVJ010000004.1"/>
</dbReference>
<dbReference type="Proteomes" id="UP001596201">
    <property type="component" value="Unassembled WGS sequence"/>
</dbReference>
<evidence type="ECO:0000313" key="10">
    <source>
        <dbReference type="Proteomes" id="UP001596201"/>
    </source>
</evidence>
<feature type="transmembrane region" description="Helical" evidence="7">
    <location>
        <begin position="81"/>
        <end position="100"/>
    </location>
</feature>
<feature type="transmembrane region" description="Helical" evidence="7">
    <location>
        <begin position="187"/>
        <end position="209"/>
    </location>
</feature>
<dbReference type="PANTHER" id="PTHR43744">
    <property type="entry name" value="ABC TRANSPORTER PERMEASE PROTEIN MG189-RELATED-RELATED"/>
    <property type="match status" value="1"/>
</dbReference>
<evidence type="ECO:0000256" key="4">
    <source>
        <dbReference type="ARBA" id="ARBA00022692"/>
    </source>
</evidence>
<evidence type="ECO:0000259" key="8">
    <source>
        <dbReference type="PROSITE" id="PS50928"/>
    </source>
</evidence>
<dbReference type="CDD" id="cd06261">
    <property type="entry name" value="TM_PBP2"/>
    <property type="match status" value="1"/>
</dbReference>
<keyword evidence="3" id="KW-1003">Cell membrane</keyword>
<dbReference type="SUPFAM" id="SSF161098">
    <property type="entry name" value="MetI-like"/>
    <property type="match status" value="1"/>
</dbReference>
<dbReference type="GO" id="GO:0005886">
    <property type="term" value="C:plasma membrane"/>
    <property type="evidence" value="ECO:0007669"/>
    <property type="project" value="UniProtKB-SubCell"/>
</dbReference>
<dbReference type="AlphaFoldDB" id="A0ABD5RAZ3"/>
<proteinExistence type="inferred from homology"/>
<evidence type="ECO:0000256" key="2">
    <source>
        <dbReference type="ARBA" id="ARBA00022448"/>
    </source>
</evidence>
<accession>A0ABD5RAZ3</accession>
<evidence type="ECO:0000256" key="6">
    <source>
        <dbReference type="ARBA" id="ARBA00023136"/>
    </source>
</evidence>
<feature type="domain" description="ABC transmembrane type-1" evidence="8">
    <location>
        <begin position="77"/>
        <end position="266"/>
    </location>
</feature>
<dbReference type="InterPro" id="IPR035906">
    <property type="entry name" value="MetI-like_sf"/>
</dbReference>
<evidence type="ECO:0000313" key="9">
    <source>
        <dbReference type="EMBL" id="MFC5367133.1"/>
    </source>
</evidence>
<dbReference type="PROSITE" id="PS50928">
    <property type="entry name" value="ABC_TM1"/>
    <property type="match status" value="1"/>
</dbReference>
<feature type="transmembrane region" description="Helical" evidence="7">
    <location>
        <begin position="148"/>
        <end position="166"/>
    </location>
</feature>
<organism evidence="9 10">
    <name type="scientific">Salinirubrum litoreum</name>
    <dbReference type="NCBI Taxonomy" id="1126234"/>
    <lineage>
        <taxon>Archaea</taxon>
        <taxon>Methanobacteriati</taxon>
        <taxon>Methanobacteriota</taxon>
        <taxon>Stenosarchaea group</taxon>
        <taxon>Halobacteria</taxon>
        <taxon>Halobacteriales</taxon>
        <taxon>Haloferacaceae</taxon>
        <taxon>Salinirubrum</taxon>
    </lineage>
</organism>
<name>A0ABD5RAZ3_9EURY</name>
<feature type="transmembrane region" description="Helical" evidence="7">
    <location>
        <begin position="249"/>
        <end position="266"/>
    </location>
</feature>
<evidence type="ECO:0000256" key="1">
    <source>
        <dbReference type="ARBA" id="ARBA00004651"/>
    </source>
</evidence>
<evidence type="ECO:0000256" key="7">
    <source>
        <dbReference type="RuleBase" id="RU363032"/>
    </source>
</evidence>
<dbReference type="InterPro" id="IPR000515">
    <property type="entry name" value="MetI-like"/>
</dbReference>
<comment type="caution">
    <text evidence="9">The sequence shown here is derived from an EMBL/GenBank/DDBJ whole genome shotgun (WGS) entry which is preliminary data.</text>
</comment>
<keyword evidence="2 7" id="KW-0813">Transport</keyword>
<keyword evidence="5 7" id="KW-1133">Transmembrane helix</keyword>
<feature type="transmembrane region" description="Helical" evidence="7">
    <location>
        <begin position="112"/>
        <end position="136"/>
    </location>
</feature>
<gene>
    <name evidence="9" type="ORF">ACFPJ5_09280</name>
</gene>
<keyword evidence="4 7" id="KW-0812">Transmembrane</keyword>
<dbReference type="PANTHER" id="PTHR43744:SF12">
    <property type="entry name" value="ABC TRANSPORTER PERMEASE PROTEIN MG189-RELATED"/>
    <property type="match status" value="1"/>
</dbReference>
<protein>
    <submittedName>
        <fullName evidence="9">Carbohydrate ABC transporter permease</fullName>
    </submittedName>
</protein>